<evidence type="ECO:0000313" key="1">
    <source>
        <dbReference type="EMBL" id="NLR91225.1"/>
    </source>
</evidence>
<dbReference type="AlphaFoldDB" id="A0A7X8SJB1"/>
<accession>A0A7X8SJB1</accession>
<dbReference type="RefSeq" id="WP_168881921.1">
    <property type="nucleotide sequence ID" value="NZ_JABAIL010000002.1"/>
</dbReference>
<dbReference type="EMBL" id="JABAIL010000002">
    <property type="protein sequence ID" value="NLR91225.1"/>
    <property type="molecule type" value="Genomic_DNA"/>
</dbReference>
<protein>
    <submittedName>
        <fullName evidence="1">Uncharacterized protein</fullName>
    </submittedName>
</protein>
<organism evidence="1 2">
    <name type="scientific">Flammeovirga agarivorans</name>
    <dbReference type="NCBI Taxonomy" id="2726742"/>
    <lineage>
        <taxon>Bacteria</taxon>
        <taxon>Pseudomonadati</taxon>
        <taxon>Bacteroidota</taxon>
        <taxon>Cytophagia</taxon>
        <taxon>Cytophagales</taxon>
        <taxon>Flammeovirgaceae</taxon>
        <taxon>Flammeovirga</taxon>
    </lineage>
</organism>
<gene>
    <name evidence="1" type="ORF">HGP29_08400</name>
</gene>
<keyword evidence="2" id="KW-1185">Reference proteome</keyword>
<evidence type="ECO:0000313" key="2">
    <source>
        <dbReference type="Proteomes" id="UP000585050"/>
    </source>
</evidence>
<dbReference type="Proteomes" id="UP000585050">
    <property type="component" value="Unassembled WGS sequence"/>
</dbReference>
<comment type="caution">
    <text evidence="1">The sequence shown here is derived from an EMBL/GenBank/DDBJ whole genome shotgun (WGS) entry which is preliminary data.</text>
</comment>
<name>A0A7X8SJB1_9BACT</name>
<reference evidence="1 2" key="1">
    <citation type="submission" date="2020-04" db="EMBL/GenBank/DDBJ databases">
        <title>Flammeovirga sp. SR4, a novel species isolated from seawater.</title>
        <authorList>
            <person name="Wang X."/>
        </authorList>
    </citation>
    <scope>NUCLEOTIDE SEQUENCE [LARGE SCALE GENOMIC DNA]</scope>
    <source>
        <strain evidence="1 2">SR4</strain>
    </source>
</reference>
<proteinExistence type="predicted"/>
<sequence>MQKTESYGKVIVERFLFPGQYLNDIELEQLQKNITYINNDRINHALISVNNSLEQFREMTKHMVIALTSYKEKYNGFIFCPVLKSPINDTYIFHAGLIVMNRNYLGNNAISILGAGNAFFVYKHLKVRSFFSTNITSTPSIVESFSKFGGKNIWPSPNANLRTPNKHYRSILRTLKKEYINVFFPKNETITVDEKRFILRSSSQEMGFNTSFDSIPKADSLKYNLFCKLWINYKKQEDVIQIGEFSLRSFLKVWIYLKFLRYKIK</sequence>